<organism evidence="2 3">
    <name type="scientific">Meloidogyne enterolobii</name>
    <name type="common">Root-knot nematode worm</name>
    <name type="synonym">Meloidogyne mayaguensis</name>
    <dbReference type="NCBI Taxonomy" id="390850"/>
    <lineage>
        <taxon>Eukaryota</taxon>
        <taxon>Metazoa</taxon>
        <taxon>Ecdysozoa</taxon>
        <taxon>Nematoda</taxon>
        <taxon>Chromadorea</taxon>
        <taxon>Rhabditida</taxon>
        <taxon>Tylenchina</taxon>
        <taxon>Tylenchomorpha</taxon>
        <taxon>Tylenchoidea</taxon>
        <taxon>Meloidogynidae</taxon>
        <taxon>Meloidogyninae</taxon>
        <taxon>Meloidogyne</taxon>
    </lineage>
</organism>
<dbReference type="PANTHER" id="PTHR11388:SF76">
    <property type="entry name" value="SOLUTE CARRIER ORGANIC ANION TRANSPORTER FAMILY MEMBER"/>
    <property type="match status" value="1"/>
</dbReference>
<feature type="transmembrane region" description="Helical" evidence="1">
    <location>
        <begin position="45"/>
        <end position="67"/>
    </location>
</feature>
<name>A0A6V7UJC6_MELEN</name>
<dbReference type="EMBL" id="CAJEWN010000069">
    <property type="protein sequence ID" value="CAD2158277.1"/>
    <property type="molecule type" value="Genomic_DNA"/>
</dbReference>
<keyword evidence="1" id="KW-0472">Membrane</keyword>
<evidence type="ECO:0000313" key="3">
    <source>
        <dbReference type="Proteomes" id="UP000580250"/>
    </source>
</evidence>
<dbReference type="InterPro" id="IPR004156">
    <property type="entry name" value="OATP"/>
</dbReference>
<dbReference type="GO" id="GO:0015347">
    <property type="term" value="F:sodium-independent organic anion transmembrane transporter activity"/>
    <property type="evidence" value="ECO:0007669"/>
    <property type="project" value="TreeGrafter"/>
</dbReference>
<keyword evidence="1" id="KW-1133">Transmembrane helix</keyword>
<comment type="caution">
    <text evidence="2">The sequence shown here is derived from an EMBL/GenBank/DDBJ whole genome shotgun (WGS) entry which is preliminary data.</text>
</comment>
<keyword evidence="1" id="KW-0812">Transmembrane</keyword>
<evidence type="ECO:0000313" key="2">
    <source>
        <dbReference type="EMBL" id="CAD2158277.1"/>
    </source>
</evidence>
<dbReference type="PANTHER" id="PTHR11388">
    <property type="entry name" value="ORGANIC ANION TRANSPORTER"/>
    <property type="match status" value="1"/>
</dbReference>
<feature type="transmembrane region" description="Helical" evidence="1">
    <location>
        <begin position="6"/>
        <end position="24"/>
    </location>
</feature>
<dbReference type="OrthoDB" id="5062115at2759"/>
<dbReference type="Proteomes" id="UP000580250">
    <property type="component" value="Unassembled WGS sequence"/>
</dbReference>
<sequence>MVEIQRIYVFLAIFTIVYFLEAIGGTYMVTAVQNIERHFRIPSKLSGLLVSAHDISYVLTVVLVSYYGSRGTIVMAVAHILTASSNYLFRSNPAKLNLTQMEVRLKPNASLLESSPLTTNISTLKEFFDFEPIRDRISPHLREALILATMENRNYSNETSMVELPKRPIYAGENKKSGGGYALDEPLMGEVNLKIFPYPLIKIEMKYRISLNNP</sequence>
<accession>A0A6V7UJC6</accession>
<dbReference type="Pfam" id="PF03137">
    <property type="entry name" value="OATP"/>
    <property type="match status" value="1"/>
</dbReference>
<dbReference type="AlphaFoldDB" id="A0A6V7UJC6"/>
<gene>
    <name evidence="2" type="ORF">MENT_LOCUS13094</name>
</gene>
<evidence type="ECO:0000256" key="1">
    <source>
        <dbReference type="SAM" id="Phobius"/>
    </source>
</evidence>
<dbReference type="GO" id="GO:0016323">
    <property type="term" value="C:basolateral plasma membrane"/>
    <property type="evidence" value="ECO:0007669"/>
    <property type="project" value="TreeGrafter"/>
</dbReference>
<dbReference type="GO" id="GO:0043252">
    <property type="term" value="P:sodium-independent organic anion transport"/>
    <property type="evidence" value="ECO:0007669"/>
    <property type="project" value="TreeGrafter"/>
</dbReference>
<protein>
    <submittedName>
        <fullName evidence="2">Uncharacterized protein</fullName>
    </submittedName>
</protein>
<proteinExistence type="predicted"/>
<reference evidence="2 3" key="1">
    <citation type="submission" date="2020-08" db="EMBL/GenBank/DDBJ databases">
        <authorList>
            <person name="Koutsovoulos G."/>
            <person name="Danchin GJ E."/>
        </authorList>
    </citation>
    <scope>NUCLEOTIDE SEQUENCE [LARGE SCALE GENOMIC DNA]</scope>
</reference>